<evidence type="ECO:0000259" key="2">
    <source>
        <dbReference type="Pfam" id="PF13559"/>
    </source>
</evidence>
<dbReference type="InterPro" id="IPR025403">
    <property type="entry name" value="TgpA-like_C"/>
</dbReference>
<dbReference type="Proteomes" id="UP000316560">
    <property type="component" value="Unassembled WGS sequence"/>
</dbReference>
<dbReference type="RefSeq" id="WP_141991056.1">
    <property type="nucleotide sequence ID" value="NZ_VFRA01000001.1"/>
</dbReference>
<gene>
    <name evidence="3" type="ORF">FB472_2445</name>
</gene>
<accession>A0A8H2K8G4</accession>
<sequence length="239" mass="25738">MILTTLTSTASTGSFPWLAGSFRRLAGTVTHEVPVAPDSDQATEWLLSELSKAPYQAAKPTLFDRISKAFSDWLESLTVGGGNTVPTLVLVVLIALVAIAIIAAIVVYGLPRLNRKSRHEQILFGETDYRTAAQLREAAEKAAASEDFASAIADMFRSIARGLSERTLVAMTPGTTAHGFAAQASRALPECAAELASSADIFDRVRYMRKPATRAQYDELRAVELSVRAAKPILDEATL</sequence>
<feature type="domain" description="Protein-glutamine gamma-glutamyltransferase-like C-terminal" evidence="2">
    <location>
        <begin position="156"/>
        <end position="222"/>
    </location>
</feature>
<name>A0A8H2K8G4_9MICO</name>
<dbReference type="Pfam" id="PF13559">
    <property type="entry name" value="DUF4129"/>
    <property type="match status" value="1"/>
</dbReference>
<proteinExistence type="predicted"/>
<evidence type="ECO:0000313" key="4">
    <source>
        <dbReference type="Proteomes" id="UP000316560"/>
    </source>
</evidence>
<keyword evidence="1" id="KW-1133">Transmembrane helix</keyword>
<evidence type="ECO:0000256" key="1">
    <source>
        <dbReference type="SAM" id="Phobius"/>
    </source>
</evidence>
<comment type="caution">
    <text evidence="3">The sequence shown here is derived from an EMBL/GenBank/DDBJ whole genome shotgun (WGS) entry which is preliminary data.</text>
</comment>
<dbReference type="OrthoDB" id="3389322at2"/>
<organism evidence="3 4">
    <name type="scientific">Rhodoglobus vestalii</name>
    <dbReference type="NCBI Taxonomy" id="193384"/>
    <lineage>
        <taxon>Bacteria</taxon>
        <taxon>Bacillati</taxon>
        <taxon>Actinomycetota</taxon>
        <taxon>Actinomycetes</taxon>
        <taxon>Micrococcales</taxon>
        <taxon>Microbacteriaceae</taxon>
        <taxon>Rhodoglobus</taxon>
    </lineage>
</organism>
<dbReference type="AlphaFoldDB" id="A0A8H2K8G4"/>
<keyword evidence="4" id="KW-1185">Reference proteome</keyword>
<evidence type="ECO:0000313" key="3">
    <source>
        <dbReference type="EMBL" id="TQO20793.1"/>
    </source>
</evidence>
<feature type="transmembrane region" description="Helical" evidence="1">
    <location>
        <begin position="88"/>
        <end position="110"/>
    </location>
</feature>
<dbReference type="EMBL" id="VFRA01000001">
    <property type="protein sequence ID" value="TQO20793.1"/>
    <property type="molecule type" value="Genomic_DNA"/>
</dbReference>
<reference evidence="3 4" key="1">
    <citation type="submission" date="2019-06" db="EMBL/GenBank/DDBJ databases">
        <title>Sequencing the genomes of 1000 actinobacteria strains.</title>
        <authorList>
            <person name="Klenk H.-P."/>
        </authorList>
    </citation>
    <scope>NUCLEOTIDE SEQUENCE [LARGE SCALE GENOMIC DNA]</scope>
    <source>
        <strain evidence="3 4">DSM 21947</strain>
    </source>
</reference>
<keyword evidence="1" id="KW-0812">Transmembrane</keyword>
<protein>
    <submittedName>
        <fullName evidence="3">Uncharacterized protein DUF4129</fullName>
    </submittedName>
</protein>
<keyword evidence="1" id="KW-0472">Membrane</keyword>